<dbReference type="FunFam" id="3.30.920.20:FF:000003">
    <property type="entry name" value="Growth arrest-specific 2 like 3"/>
    <property type="match status" value="1"/>
</dbReference>
<evidence type="ECO:0000313" key="7">
    <source>
        <dbReference type="Ensembl" id="ENSOMYP00000120740.1"/>
    </source>
</evidence>
<dbReference type="SMART" id="SM00243">
    <property type="entry name" value="GAS2"/>
    <property type="match status" value="1"/>
</dbReference>
<evidence type="ECO:0000259" key="5">
    <source>
        <dbReference type="PROSITE" id="PS50021"/>
    </source>
</evidence>
<proteinExistence type="inferred from homology"/>
<dbReference type="SUPFAM" id="SSF47576">
    <property type="entry name" value="Calponin-homology domain, CH-domain"/>
    <property type="match status" value="1"/>
</dbReference>
<dbReference type="GO" id="GO:0008017">
    <property type="term" value="F:microtubule binding"/>
    <property type="evidence" value="ECO:0007669"/>
    <property type="project" value="InterPro"/>
</dbReference>
<evidence type="ECO:0000256" key="2">
    <source>
        <dbReference type="ARBA" id="ARBA00022490"/>
    </source>
</evidence>
<evidence type="ECO:0000256" key="1">
    <source>
        <dbReference type="ARBA" id="ARBA00004245"/>
    </source>
</evidence>
<protein>
    <submittedName>
        <fullName evidence="7">Growth arrest-specific 2a</fullName>
    </submittedName>
</protein>
<comment type="similarity">
    <text evidence="4">Belongs to the GAS2 family.</text>
</comment>
<keyword evidence="2" id="KW-0963">Cytoplasm</keyword>
<comment type="subcellular location">
    <subcellularLocation>
        <location evidence="1">Cytoplasm</location>
        <location evidence="1">Cytoskeleton</location>
    </subcellularLocation>
</comment>
<accession>A0A8K9WS85</accession>
<dbReference type="PANTHER" id="PTHR46756:SF9">
    <property type="entry name" value="GROWTH ARREST-SPECIFIC PROTEIN 2"/>
    <property type="match status" value="1"/>
</dbReference>
<feature type="domain" description="Calponin-homology (CH)" evidence="5">
    <location>
        <begin position="34"/>
        <end position="163"/>
    </location>
</feature>
<dbReference type="Gene3D" id="3.30.920.20">
    <property type="entry name" value="Gas2-like domain"/>
    <property type="match status" value="1"/>
</dbReference>
<evidence type="ECO:0000313" key="8">
    <source>
        <dbReference type="Proteomes" id="UP000694395"/>
    </source>
</evidence>
<reference evidence="7" key="3">
    <citation type="submission" date="2025-09" db="UniProtKB">
        <authorList>
            <consortium name="Ensembl"/>
        </authorList>
    </citation>
    <scope>IDENTIFICATION</scope>
</reference>
<reference evidence="7" key="1">
    <citation type="submission" date="2020-07" db="EMBL/GenBank/DDBJ databases">
        <title>A long reads based de novo assembly of the rainbow trout Arlee double haploid line genome.</title>
        <authorList>
            <person name="Gao G."/>
            <person name="Palti Y."/>
        </authorList>
    </citation>
    <scope>NUCLEOTIDE SEQUENCE [LARGE SCALE GENOMIC DNA]</scope>
</reference>
<dbReference type="GO" id="GO:0008093">
    <property type="term" value="F:cytoskeletal anchor activity"/>
    <property type="evidence" value="ECO:0007669"/>
    <property type="project" value="TreeGrafter"/>
</dbReference>
<dbReference type="PROSITE" id="PS51460">
    <property type="entry name" value="GAR"/>
    <property type="match status" value="1"/>
</dbReference>
<dbReference type="SUPFAM" id="SSF143575">
    <property type="entry name" value="GAS2 domain-like"/>
    <property type="match status" value="1"/>
</dbReference>
<dbReference type="GeneTree" id="ENSGT00940000155755"/>
<evidence type="ECO:0000256" key="4">
    <source>
        <dbReference type="ARBA" id="ARBA00038441"/>
    </source>
</evidence>
<dbReference type="PROSITE" id="PS50021">
    <property type="entry name" value="CH"/>
    <property type="match status" value="1"/>
</dbReference>
<dbReference type="InterPro" id="IPR001715">
    <property type="entry name" value="CH_dom"/>
</dbReference>
<reference evidence="7" key="2">
    <citation type="submission" date="2025-08" db="UniProtKB">
        <authorList>
            <consortium name="Ensembl"/>
        </authorList>
    </citation>
    <scope>IDENTIFICATION</scope>
</reference>
<dbReference type="GO" id="GO:0051764">
    <property type="term" value="P:actin crosslink formation"/>
    <property type="evidence" value="ECO:0007669"/>
    <property type="project" value="TreeGrafter"/>
</dbReference>
<dbReference type="InterPro" id="IPR036872">
    <property type="entry name" value="CH_dom_sf"/>
</dbReference>
<gene>
    <name evidence="7" type="primary">LOC110501236</name>
</gene>
<dbReference type="AlphaFoldDB" id="A0A8K9WS85"/>
<dbReference type="GO" id="GO:0051015">
    <property type="term" value="F:actin filament binding"/>
    <property type="evidence" value="ECO:0007669"/>
    <property type="project" value="TreeGrafter"/>
</dbReference>
<sequence length="311" mass="35148">MCSSLSPKQPIGPGLTDMQQYSQWLASRHEASLLPMKEDLALWLTSMLGLEITAESFMERLDNGFLLCQLAETLQEKFKQNQTQNRGELPLGNGKAIPCRRIPCRASAPSGSFFARDNTANFLTWCRQVGVGETCLFESEGLVLHKQPREVCLCLLQLGRIASRYNVEPPGLIKLEKEIEQEEKVSLPSPCLSSCKKSTGKLLDEAVKHIFEEPPCKCPNKFCVERQAQGRYRVGEKMLFIRMLHNKHVMVRVGGGWETFESYLLKHDPCRMLQISRVEGKAFPMSPKSPNTKDLTPDSYLVVAAHYRSKK</sequence>
<keyword evidence="8" id="KW-1185">Reference proteome</keyword>
<dbReference type="Pfam" id="PF02187">
    <property type="entry name" value="GAS2"/>
    <property type="match status" value="1"/>
</dbReference>
<feature type="domain" description="GAR" evidence="6">
    <location>
        <begin position="198"/>
        <end position="271"/>
    </location>
</feature>
<name>A0A8K9WS85_ONCMY</name>
<dbReference type="GO" id="GO:0005884">
    <property type="term" value="C:actin filament"/>
    <property type="evidence" value="ECO:0007669"/>
    <property type="project" value="TreeGrafter"/>
</dbReference>
<dbReference type="InterPro" id="IPR036534">
    <property type="entry name" value="GAR_dom_sf"/>
</dbReference>
<evidence type="ECO:0000259" key="6">
    <source>
        <dbReference type="PROSITE" id="PS51460"/>
    </source>
</evidence>
<keyword evidence="3" id="KW-0206">Cytoskeleton</keyword>
<dbReference type="SMART" id="SM00033">
    <property type="entry name" value="CH"/>
    <property type="match status" value="1"/>
</dbReference>
<dbReference type="Pfam" id="PF00307">
    <property type="entry name" value="CH"/>
    <property type="match status" value="1"/>
</dbReference>
<organism evidence="7 8">
    <name type="scientific">Oncorhynchus mykiss</name>
    <name type="common">Rainbow trout</name>
    <name type="synonym">Salmo gairdneri</name>
    <dbReference type="NCBI Taxonomy" id="8022"/>
    <lineage>
        <taxon>Eukaryota</taxon>
        <taxon>Metazoa</taxon>
        <taxon>Chordata</taxon>
        <taxon>Craniata</taxon>
        <taxon>Vertebrata</taxon>
        <taxon>Euteleostomi</taxon>
        <taxon>Actinopterygii</taxon>
        <taxon>Neopterygii</taxon>
        <taxon>Teleostei</taxon>
        <taxon>Protacanthopterygii</taxon>
        <taxon>Salmoniformes</taxon>
        <taxon>Salmonidae</taxon>
        <taxon>Salmoninae</taxon>
        <taxon>Oncorhynchus</taxon>
    </lineage>
</organism>
<dbReference type="InterPro" id="IPR003108">
    <property type="entry name" value="GAR_dom"/>
</dbReference>
<dbReference type="Gene3D" id="1.10.418.10">
    <property type="entry name" value="Calponin-like domain"/>
    <property type="match status" value="1"/>
</dbReference>
<evidence type="ECO:0000256" key="3">
    <source>
        <dbReference type="ARBA" id="ARBA00023212"/>
    </source>
</evidence>
<dbReference type="Proteomes" id="UP000694395">
    <property type="component" value="Chromosome 2"/>
</dbReference>
<dbReference type="PANTHER" id="PTHR46756">
    <property type="entry name" value="TRANSGELIN"/>
    <property type="match status" value="1"/>
</dbReference>
<dbReference type="Ensembl" id="ENSOMYT00000151386.1">
    <property type="protein sequence ID" value="ENSOMYP00000120740.1"/>
    <property type="gene ID" value="ENSOMYG00000026487.2"/>
</dbReference>